<feature type="signal peptide" evidence="6">
    <location>
        <begin position="1"/>
        <end position="19"/>
    </location>
</feature>
<evidence type="ECO:0000256" key="1">
    <source>
        <dbReference type="ARBA" id="ARBA00006901"/>
    </source>
</evidence>
<dbReference type="Proteomes" id="UP000694620">
    <property type="component" value="Chromosome 1"/>
</dbReference>
<evidence type="ECO:0000256" key="4">
    <source>
        <dbReference type="ARBA" id="ARBA00072316"/>
    </source>
</evidence>
<proteinExistence type="inferred from homology"/>
<dbReference type="GO" id="GO:0031146">
    <property type="term" value="P:SCF-dependent proteasomal ubiquitin-dependent protein catabolic process"/>
    <property type="evidence" value="ECO:0007669"/>
    <property type="project" value="TreeGrafter"/>
</dbReference>
<comment type="function">
    <text evidence="2">Required for the assembly of the mitochondrial NADH:ubiquinone oxidoreductase complex (complex I). Involved in the assembly of the distal region of complex I.</text>
</comment>
<dbReference type="InterPro" id="IPR057207">
    <property type="entry name" value="FBXL15_LRR"/>
</dbReference>
<dbReference type="Pfam" id="PF25372">
    <property type="entry name" value="DUF7885"/>
    <property type="match status" value="1"/>
</dbReference>
<dbReference type="InterPro" id="IPR006553">
    <property type="entry name" value="Leu-rich_rpt_Cys-con_subtyp"/>
</dbReference>
<evidence type="ECO:0000256" key="6">
    <source>
        <dbReference type="SAM" id="SignalP"/>
    </source>
</evidence>
<protein>
    <recommendedName>
        <fullName evidence="4">Distal membrane-arm assembly complex protein 2</fullName>
    </recommendedName>
    <alternativeName>
        <fullName evidence="5">ATP synthase subunit s-like protein</fullName>
    </alternativeName>
</protein>
<reference evidence="8" key="3">
    <citation type="submission" date="2025-09" db="UniProtKB">
        <authorList>
            <consortium name="Ensembl"/>
        </authorList>
    </citation>
    <scope>IDENTIFICATION</scope>
</reference>
<evidence type="ECO:0000313" key="8">
    <source>
        <dbReference type="Ensembl" id="ENSECRP00000003640.1"/>
    </source>
</evidence>
<keyword evidence="6" id="KW-0732">Signal</keyword>
<dbReference type="SMART" id="SM00367">
    <property type="entry name" value="LRR_CC"/>
    <property type="match status" value="2"/>
</dbReference>
<evidence type="ECO:0000313" key="9">
    <source>
        <dbReference type="Proteomes" id="UP000694620"/>
    </source>
</evidence>
<feature type="chain" id="PRO_5034266071" description="Distal membrane-arm assembly complex protein 2" evidence="6">
    <location>
        <begin position="20"/>
        <end position="264"/>
    </location>
</feature>
<comment type="similarity">
    <text evidence="1">Belongs to the ATP synthase subunit s family.</text>
</comment>
<evidence type="ECO:0000256" key="5">
    <source>
        <dbReference type="ARBA" id="ARBA00076566"/>
    </source>
</evidence>
<dbReference type="InterPro" id="IPR032675">
    <property type="entry name" value="LRR_dom_sf"/>
</dbReference>
<feature type="domain" description="F-box/LRR-repeat protein 15-like leucin rich repeat" evidence="7">
    <location>
        <begin position="147"/>
        <end position="231"/>
    </location>
</feature>
<evidence type="ECO:0000259" key="7">
    <source>
        <dbReference type="Pfam" id="PF25372"/>
    </source>
</evidence>
<dbReference type="GO" id="GO:0019005">
    <property type="term" value="C:SCF ubiquitin ligase complex"/>
    <property type="evidence" value="ECO:0007669"/>
    <property type="project" value="TreeGrafter"/>
</dbReference>
<organism evidence="8 9">
    <name type="scientific">Erpetoichthys calabaricus</name>
    <name type="common">Rope fish</name>
    <name type="synonym">Calamoichthys calabaricus</name>
    <dbReference type="NCBI Taxonomy" id="27687"/>
    <lineage>
        <taxon>Eukaryota</taxon>
        <taxon>Metazoa</taxon>
        <taxon>Chordata</taxon>
        <taxon>Craniata</taxon>
        <taxon>Vertebrata</taxon>
        <taxon>Euteleostomi</taxon>
        <taxon>Actinopterygii</taxon>
        <taxon>Polypteriformes</taxon>
        <taxon>Polypteridae</taxon>
        <taxon>Erpetoichthys</taxon>
    </lineage>
</organism>
<keyword evidence="9" id="KW-1185">Reference proteome</keyword>
<name>A0A8C4RJW9_ERPCA</name>
<dbReference type="AlphaFoldDB" id="A0A8C4RJW9"/>
<dbReference type="SUPFAM" id="SSF52047">
    <property type="entry name" value="RNI-like"/>
    <property type="match status" value="1"/>
</dbReference>
<dbReference type="GeneTree" id="ENSGT00940000160500"/>
<reference evidence="8" key="2">
    <citation type="submission" date="2025-08" db="UniProtKB">
        <authorList>
            <consortium name="Ensembl"/>
        </authorList>
    </citation>
    <scope>IDENTIFICATION</scope>
</reference>
<gene>
    <name evidence="8" type="primary">dmac2</name>
</gene>
<dbReference type="PANTHER" id="PTHR13318">
    <property type="entry name" value="PARTNER OF PAIRED, ISOFORM B-RELATED"/>
    <property type="match status" value="1"/>
</dbReference>
<reference evidence="8" key="1">
    <citation type="submission" date="2021-06" db="EMBL/GenBank/DDBJ databases">
        <authorList>
            <consortium name="Wellcome Sanger Institute Data Sharing"/>
        </authorList>
    </citation>
    <scope>NUCLEOTIDE SEQUENCE [LARGE SCALE GENOMIC DNA]</scope>
</reference>
<dbReference type="FunFam" id="3.80.10.10:FF:000168">
    <property type="entry name" value="Distal membrane arm assembly complex 2"/>
    <property type="match status" value="1"/>
</dbReference>
<dbReference type="Gene3D" id="3.80.10.10">
    <property type="entry name" value="Ribonuclease Inhibitor"/>
    <property type="match status" value="1"/>
</dbReference>
<dbReference type="Ensembl" id="ENSECRT00000003700.1">
    <property type="protein sequence ID" value="ENSECRP00000003640.1"/>
    <property type="gene ID" value="ENSECRG00000002492.1"/>
</dbReference>
<sequence length="264" mass="30373">LISVKLIVKFTFLVQVCRQASVHLWQRAPWRDCTSATRPDRAPRISFRTRVLQLLYNRFYDIEYLVNRSQSLRNWSLRRKNAFHGYTRERYGDNVAAACYILNLGGGIRFSGEREWFWKNQLGKFGGDLNHFREIPVEEVDAKGTPITYDGLNNLTLLSSLRTLDLSNCPHVDDWCLSRLHTLSESLEELSLSGCKKVSDKGLATLHHLKKLKKLELFDLPHISNPGLVCILLEEVMPECEILGIDYSDVLKGNSLEEINKQHS</sequence>
<dbReference type="PANTHER" id="PTHR13318:SF247">
    <property type="entry name" value="GH16156P"/>
    <property type="match status" value="1"/>
</dbReference>
<accession>A0A8C4RJW9</accession>
<comment type="subunit">
    <text evidence="3">Interacts with incompletely assembled mitochondrial NADH:ubiquinone oxidoreductase complex (complex I).</text>
</comment>
<evidence type="ECO:0000256" key="2">
    <source>
        <dbReference type="ARBA" id="ARBA00057777"/>
    </source>
</evidence>
<evidence type="ECO:0000256" key="3">
    <source>
        <dbReference type="ARBA" id="ARBA00062608"/>
    </source>
</evidence>